<sequence length="92" mass="10137">MNSMITVMLLGLALISGGIFGAIFISLYQRNRKAGLAMLITALLAALVQLYLLFTLSPWLTAAVFVIYAIIATFVAWTLKKKQRQASYRPGK</sequence>
<evidence type="ECO:0000256" key="1">
    <source>
        <dbReference type="SAM" id="Phobius"/>
    </source>
</evidence>
<feature type="transmembrane region" description="Helical" evidence="1">
    <location>
        <begin position="35"/>
        <end position="54"/>
    </location>
</feature>
<dbReference type="EMBL" id="LQNT01000013">
    <property type="protein sequence ID" value="KZE36324.1"/>
    <property type="molecule type" value="Genomic_DNA"/>
</dbReference>
<evidence type="ECO:0000313" key="2">
    <source>
        <dbReference type="EMBL" id="KZE36324.1"/>
    </source>
</evidence>
<keyword evidence="1" id="KW-1133">Transmembrane helix</keyword>
<dbReference type="OrthoDB" id="2456561at2"/>
<comment type="caution">
    <text evidence="2">The sequence shown here is derived from an EMBL/GenBank/DDBJ whole genome shotgun (WGS) entry which is preliminary data.</text>
</comment>
<keyword evidence="1" id="KW-0812">Transmembrane</keyword>
<organism evidence="2 3">
    <name type="scientific">Bhargavaea cecembensis</name>
    <dbReference type="NCBI Taxonomy" id="394098"/>
    <lineage>
        <taxon>Bacteria</taxon>
        <taxon>Bacillati</taxon>
        <taxon>Bacillota</taxon>
        <taxon>Bacilli</taxon>
        <taxon>Bacillales</taxon>
        <taxon>Caryophanaceae</taxon>
        <taxon>Bhargavaea</taxon>
    </lineage>
</organism>
<accession>A0A165GGS5</accession>
<feature type="transmembrane region" description="Helical" evidence="1">
    <location>
        <begin position="6"/>
        <end position="28"/>
    </location>
</feature>
<keyword evidence="1" id="KW-0472">Membrane</keyword>
<protein>
    <submittedName>
        <fullName evidence="2">Uncharacterized protein</fullName>
    </submittedName>
</protein>
<dbReference type="RefSeq" id="WP_063183337.1">
    <property type="nucleotide sequence ID" value="NZ_LQNT01000013.1"/>
</dbReference>
<proteinExistence type="predicted"/>
<feature type="transmembrane region" description="Helical" evidence="1">
    <location>
        <begin position="60"/>
        <end position="79"/>
    </location>
</feature>
<dbReference type="AlphaFoldDB" id="A0A165GGS5"/>
<reference evidence="2 3" key="1">
    <citation type="submission" date="2016-01" db="EMBL/GenBank/DDBJ databases">
        <title>Whole genome sequencing of Bhargavaea cecembensis T14.</title>
        <authorList>
            <person name="Hong K.W."/>
        </authorList>
    </citation>
    <scope>NUCLEOTIDE SEQUENCE [LARGE SCALE GENOMIC DNA]</scope>
    <source>
        <strain evidence="2 3">T14</strain>
    </source>
</reference>
<evidence type="ECO:0000313" key="3">
    <source>
        <dbReference type="Proteomes" id="UP000076490"/>
    </source>
</evidence>
<dbReference type="Proteomes" id="UP000076490">
    <property type="component" value="Unassembled WGS sequence"/>
</dbReference>
<gene>
    <name evidence="2" type="ORF">AV656_14335</name>
</gene>
<name>A0A165GGS5_9BACL</name>